<keyword evidence="1" id="KW-0812">Transmembrane</keyword>
<feature type="transmembrane region" description="Helical" evidence="1">
    <location>
        <begin position="15"/>
        <end position="40"/>
    </location>
</feature>
<evidence type="ECO:0000313" key="3">
    <source>
        <dbReference type="Proteomes" id="UP000664857"/>
    </source>
</evidence>
<protein>
    <submittedName>
        <fullName evidence="2">Uncharacterized protein</fullName>
    </submittedName>
</protein>
<feature type="transmembrane region" description="Helical" evidence="1">
    <location>
        <begin position="110"/>
        <end position="133"/>
    </location>
</feature>
<name>A0ABS3HPS9_9ENTE</name>
<evidence type="ECO:0000313" key="2">
    <source>
        <dbReference type="EMBL" id="MBO0475748.1"/>
    </source>
</evidence>
<accession>A0ABS3HPS9</accession>
<feature type="transmembrane region" description="Helical" evidence="1">
    <location>
        <begin position="153"/>
        <end position="171"/>
    </location>
</feature>
<keyword evidence="1" id="KW-0472">Membrane</keyword>
<comment type="caution">
    <text evidence="2">The sequence shown here is derived from an EMBL/GenBank/DDBJ whole genome shotgun (WGS) entry which is preliminary data.</text>
</comment>
<feature type="transmembrane region" description="Helical" evidence="1">
    <location>
        <begin position="86"/>
        <end position="103"/>
    </location>
</feature>
<reference evidence="2 3" key="1">
    <citation type="submission" date="2021-03" db="EMBL/GenBank/DDBJ databases">
        <title>Enterococcal diversity collection.</title>
        <authorList>
            <person name="Gilmore M.S."/>
            <person name="Schwartzman J."/>
            <person name="Van Tyne D."/>
            <person name="Martin M."/>
            <person name="Earl A.M."/>
            <person name="Manson A.L."/>
            <person name="Straub T."/>
            <person name="Salamzade R."/>
            <person name="Saavedra J."/>
            <person name="Lebreton F."/>
            <person name="Prichula J."/>
            <person name="Schaufler K."/>
            <person name="Gaca A."/>
            <person name="Sgardioli B."/>
            <person name="Wagenaar J."/>
            <person name="Strong T."/>
        </authorList>
    </citation>
    <scope>NUCLEOTIDE SEQUENCE [LARGE SCALE GENOMIC DNA]</scope>
    <source>
        <strain evidence="2 3">DIV0080</strain>
    </source>
</reference>
<keyword evidence="3" id="KW-1185">Reference proteome</keyword>
<sequence>MINHIQGLFQEKIKIWHIVCLFLFAQLIYLVMMTYTFPIIQQNSGTMKAMDLMSMGYSYDYVQAFLATLSPTSLNTYLFFQLPLDILFPLATSLTFSMIIAKTTPLGNKLFLVGFIPMLFDYLENSCILIMLTSNQITHSLVSLSSFFTLMKSVTTMIMYLLITILLILFFKNNKTKNPLDKSC</sequence>
<evidence type="ECO:0000256" key="1">
    <source>
        <dbReference type="SAM" id="Phobius"/>
    </source>
</evidence>
<organism evidence="2 3">
    <name type="scientific">Candidatus Vagococcus giribetii</name>
    <dbReference type="NCBI Taxonomy" id="2230876"/>
    <lineage>
        <taxon>Bacteria</taxon>
        <taxon>Bacillati</taxon>
        <taxon>Bacillota</taxon>
        <taxon>Bacilli</taxon>
        <taxon>Lactobacillales</taxon>
        <taxon>Enterococcaceae</taxon>
        <taxon>Vagococcus</taxon>
    </lineage>
</organism>
<proteinExistence type="predicted"/>
<dbReference type="Proteomes" id="UP000664857">
    <property type="component" value="Unassembled WGS sequence"/>
</dbReference>
<dbReference type="EMBL" id="JAFLVX010000005">
    <property type="protein sequence ID" value="MBO0475748.1"/>
    <property type="molecule type" value="Genomic_DNA"/>
</dbReference>
<dbReference type="RefSeq" id="WP_206964506.1">
    <property type="nucleotide sequence ID" value="NZ_JAFLVX010000005.1"/>
</dbReference>
<gene>
    <name evidence="2" type="ORF">DOK76_01620</name>
</gene>
<keyword evidence="1" id="KW-1133">Transmembrane helix</keyword>